<dbReference type="Gene3D" id="3.30.565.10">
    <property type="entry name" value="Histidine kinase-like ATPase, C-terminal domain"/>
    <property type="match status" value="1"/>
</dbReference>
<dbReference type="AlphaFoldDB" id="A0A2N0TSE2"/>
<proteinExistence type="predicted"/>
<comment type="caution">
    <text evidence="1">The sequence shown here is derived from an EMBL/GenBank/DDBJ whole genome shotgun (WGS) entry which is preliminary data.</text>
</comment>
<gene>
    <name evidence="1" type="ORF">APR41_05485</name>
</gene>
<evidence type="ECO:0008006" key="3">
    <source>
        <dbReference type="Google" id="ProtNLM"/>
    </source>
</evidence>
<evidence type="ECO:0000313" key="1">
    <source>
        <dbReference type="EMBL" id="PKD17661.1"/>
    </source>
</evidence>
<dbReference type="STRING" id="447422.SAMN05660903_01123"/>
<dbReference type="InterPro" id="IPR036890">
    <property type="entry name" value="HATPase_C_sf"/>
</dbReference>
<dbReference type="RefSeq" id="WP_079712250.1">
    <property type="nucleotide sequence ID" value="NZ_FUZC01000003.1"/>
</dbReference>
<keyword evidence="2" id="KW-1185">Reference proteome</keyword>
<organism evidence="1 2">
    <name type="scientific">Salegentibacter salinarum</name>
    <dbReference type="NCBI Taxonomy" id="447422"/>
    <lineage>
        <taxon>Bacteria</taxon>
        <taxon>Pseudomonadati</taxon>
        <taxon>Bacteroidota</taxon>
        <taxon>Flavobacteriia</taxon>
        <taxon>Flavobacteriales</taxon>
        <taxon>Flavobacteriaceae</taxon>
        <taxon>Salegentibacter</taxon>
    </lineage>
</organism>
<accession>A0A2N0TSE2</accession>
<evidence type="ECO:0000313" key="2">
    <source>
        <dbReference type="Proteomes" id="UP000232673"/>
    </source>
</evidence>
<name>A0A2N0TSE2_9FLAO</name>
<protein>
    <recommendedName>
        <fullName evidence="3">ATP-binding protein</fullName>
    </recommendedName>
</protein>
<sequence>MDLTDLKKFEGEDASPYAGAMIESFRSIGYSLATAIADIIDNSIAAKAKNVWIDFEWKEEKTYLIITDDGMGMQELDLIEAMRPGSKNPLADRSNEDLGRFGLGLKTASFSQCRNLTVATKSKNALKVIYRCWNLDYVAEVNNWKVLKYLADENFISKLNHLSTGTSIIWQDLDRVISSNLENSKETMNQFLENIEFLKKHIRMVFHQYLENQKLTIWIKDRKITPWDPYLKTEEATTVLEKTLINDNIEVVPYVLPLHSKIDRQVFENASGNKGWNSHQGFYIYRNNRLLLAGDWLGLYKQEEHYKLARIYVNIPNSVDIDNAWQLDIKKSVATPPPEVRRRLKEIADKARKEAVEVYRQIGRTRQGNSQKNNILVWADKKSKGRRFYQINRLHPIIRNFLSKYPDSKAKLNRLLRLIEETVPLPLIVTNETENNDFQTTPFEGKASSDMVKMVIQLYEELINDGKSKDDAIEEILNTEPFNHYPELSVHLSNEGN</sequence>
<dbReference type="Pfam" id="PF13589">
    <property type="entry name" value="HATPase_c_3"/>
    <property type="match status" value="1"/>
</dbReference>
<dbReference type="EMBL" id="LKTS01000034">
    <property type="protein sequence ID" value="PKD17661.1"/>
    <property type="molecule type" value="Genomic_DNA"/>
</dbReference>
<dbReference type="Proteomes" id="UP000232673">
    <property type="component" value="Unassembled WGS sequence"/>
</dbReference>
<reference evidence="1 2" key="1">
    <citation type="submission" date="2015-10" db="EMBL/GenBank/DDBJ databases">
        <title>Draft genome sequence of Salegentibacter salinarum KCTC 12975.</title>
        <authorList>
            <person name="Lin W."/>
            <person name="Zheng Q."/>
        </authorList>
    </citation>
    <scope>NUCLEOTIDE SEQUENCE [LARGE SCALE GENOMIC DNA]</scope>
    <source>
        <strain evidence="1 2">KCTC 12975</strain>
    </source>
</reference>
<dbReference type="OrthoDB" id="9813438at2"/>
<dbReference type="SUPFAM" id="SSF55874">
    <property type="entry name" value="ATPase domain of HSP90 chaperone/DNA topoisomerase II/histidine kinase"/>
    <property type="match status" value="1"/>
</dbReference>